<evidence type="ECO:0000313" key="7">
    <source>
        <dbReference type="Proteomes" id="UP000039046"/>
    </source>
</evidence>
<dbReference type="GO" id="GO:0007165">
    <property type="term" value="P:signal transduction"/>
    <property type="evidence" value="ECO:0007669"/>
    <property type="project" value="InterPro"/>
</dbReference>
<dbReference type="SUPFAM" id="SSF50729">
    <property type="entry name" value="PH domain-like"/>
    <property type="match status" value="1"/>
</dbReference>
<feature type="compositionally biased region" description="Low complexity" evidence="3">
    <location>
        <begin position="165"/>
        <end position="179"/>
    </location>
</feature>
<feature type="compositionally biased region" description="Polar residues" evidence="3">
    <location>
        <begin position="554"/>
        <end position="577"/>
    </location>
</feature>
<dbReference type="Gene3D" id="2.30.29.30">
    <property type="entry name" value="Pleckstrin-homology domain (PH domain)/Phosphotyrosine-binding domain (PTB)"/>
    <property type="match status" value="1"/>
</dbReference>
<evidence type="ECO:0000256" key="3">
    <source>
        <dbReference type="SAM" id="MobiDB-lite"/>
    </source>
</evidence>
<dbReference type="GO" id="GO:0005096">
    <property type="term" value="F:GTPase activator activity"/>
    <property type="evidence" value="ECO:0007669"/>
    <property type="project" value="UniProtKB-KW"/>
</dbReference>
<feature type="region of interest" description="Disordered" evidence="3">
    <location>
        <begin position="1338"/>
        <end position="1382"/>
    </location>
</feature>
<protein>
    <recommendedName>
        <fullName evidence="8">RhoGAP domain-containing protein</fullName>
    </recommendedName>
</protein>
<feature type="compositionally biased region" description="Basic and acidic residues" evidence="3">
    <location>
        <begin position="1261"/>
        <end position="1273"/>
    </location>
</feature>
<dbReference type="SMART" id="SM00233">
    <property type="entry name" value="PH"/>
    <property type="match status" value="1"/>
</dbReference>
<feature type="compositionally biased region" description="Pro residues" evidence="3">
    <location>
        <begin position="407"/>
        <end position="417"/>
    </location>
</feature>
<name>A0A0A1TJC5_9HYPO</name>
<keyword evidence="2" id="KW-0175">Coiled coil</keyword>
<feature type="compositionally biased region" description="Low complexity" evidence="3">
    <location>
        <begin position="513"/>
        <end position="524"/>
    </location>
</feature>
<feature type="compositionally biased region" description="Basic and acidic residues" evidence="3">
    <location>
        <begin position="935"/>
        <end position="946"/>
    </location>
</feature>
<accession>A0A0A1TJC5</accession>
<dbReference type="FunFam" id="2.30.29.30:FF:000452">
    <property type="entry name" value="Rho GTPase activator (Bem3)"/>
    <property type="match status" value="1"/>
</dbReference>
<feature type="compositionally biased region" description="Basic and acidic residues" evidence="3">
    <location>
        <begin position="460"/>
        <end position="469"/>
    </location>
</feature>
<feature type="compositionally biased region" description="Basic and acidic residues" evidence="3">
    <location>
        <begin position="895"/>
        <end position="917"/>
    </location>
</feature>
<evidence type="ECO:0000256" key="1">
    <source>
        <dbReference type="ARBA" id="ARBA00022468"/>
    </source>
</evidence>
<feature type="region of interest" description="Disordered" evidence="3">
    <location>
        <begin position="1250"/>
        <end position="1312"/>
    </location>
</feature>
<feature type="region of interest" description="Disordered" evidence="3">
    <location>
        <begin position="1"/>
        <end position="179"/>
    </location>
</feature>
<feature type="compositionally biased region" description="Acidic residues" evidence="3">
    <location>
        <begin position="484"/>
        <end position="493"/>
    </location>
</feature>
<keyword evidence="1" id="KW-0343">GTPase activation</keyword>
<dbReference type="GO" id="GO:0005938">
    <property type="term" value="C:cell cortex"/>
    <property type="evidence" value="ECO:0007669"/>
    <property type="project" value="UniProtKB-ARBA"/>
</dbReference>
<dbReference type="PANTHER" id="PTHR23176:SF129">
    <property type="entry name" value="RHO GTPASE ACTIVATING PROTEIN AT 16F, ISOFORM E-RELATED"/>
    <property type="match status" value="1"/>
</dbReference>
<dbReference type="InterPro" id="IPR000198">
    <property type="entry name" value="RhoGAP_dom"/>
</dbReference>
<dbReference type="Gene3D" id="1.10.555.10">
    <property type="entry name" value="Rho GTPase activation protein"/>
    <property type="match status" value="1"/>
</dbReference>
<feature type="compositionally biased region" description="Basic and acidic residues" evidence="3">
    <location>
        <begin position="346"/>
        <end position="365"/>
    </location>
</feature>
<dbReference type="SMART" id="SM00324">
    <property type="entry name" value="RhoGAP"/>
    <property type="match status" value="1"/>
</dbReference>
<evidence type="ECO:0000256" key="2">
    <source>
        <dbReference type="SAM" id="Coils"/>
    </source>
</evidence>
<dbReference type="InterPro" id="IPR001849">
    <property type="entry name" value="PH_domain"/>
</dbReference>
<sequence length="1382" mass="150609">MSQQPAWPDHASHETGAGQFHSSIPDDKSSSRHPTTSQSLASAAGSGPSKSLRPSVPSPLSKTSEYTDLGATPSRGTTSRTKTTAGTFYTDSSNPSSPELDSSRPDFPDTASEATTLSEPLTPKAIPKPNQPPTSAMEGPLTSSPGGPSTPMRNTSIDRAIHAISPKTPSSSPSQKAAQPLPDITELIKTAGSPEAAIQYLLKDKQSQSQQNNQLWRLVDKQRAMILGLNKDLEAALKEKEKYRRKLKEFMANPAVLRAAGGQTSDHRSQPSVASEASRDEQASAPDSPVFENPKRSPAEVNMAPYPITPPADKPHQSPSAVQDILNPNRVMPKAEEHASGNYDHAAQERAEDQARKEKAEEQLREIPYNASLPPSRTLPTAPPPSVPPPKVPGASSDQPKAMSEFPAPPKKGPPTPLLLDQKKKVTQTNPPAENSDSDYDDVLEVNGVTHGDRGRRRTRQEDVKEREILSLTGVSDHNPKEQDESDYEEDDVQEHQPVQQTLTVARGLDFGLPPSLVSPGLPASPRPNANFMKHSASPPASPMPAPPVDSRTAKPNQQAPPSAGLPTSSTVSSIDSAQFGPPVTAAKRAVAGYHQHNNSNDSRTSPVERTRIFKGLMVNEFPDLLLPPNSLPNVDIRVASSRMKPSRASLLSLTQLEEDPVFTLAIVSRIDNGELWRVEKDSASLMKLDQRMKQCPAFTARIPDRSLFSGHSPAKLDARRLALDEYLSELQETSLDISTTLELCKYLSSNTLPPNADETGAAVKATKVANTQTVGPDGMPIRSGYLTKKGKNFGGWKMRFFVLDGPHLKYYETPGGPHLGTIKLQNAQIGKQSAEEHSPARNVGEDAEGQYRHAFLIGEPKKRNSNQLIKHVLCAESDRERDLWVDALLQWTEHRDDESATPKASAQDRQHVDTFKKPAAPRSQHQQVVESEPLETHHEPTRDAEATQWVAQRPKTSSSAEHDSPVSVSTEPPTAPQQPILISGPKDAQIISDAASWGQKAGGLPVPEEKKQKKRSFFGFGSKATRSSSDGQDSVFGGSENGSVANSQATSTHIPGVFGIPLADAARYHPPADAHIPLPCVVYRCVQYLEARNAILEEGIFRLSGSNVVIRQIRDRFNTEGDIDLLKDENYYDIHAIASLLKLYLRELPSTILTRELHMAFLSVAELSTTEEKTHTLGNLAQQLPLVNLTLLQYLAAFLIKIINKQDINKMNVRNVGIVFSPTLNIPAPVFALFLQNFEAIFGINPADYEPPHLQPEGEPSSHYEDPHRFEAPGRPSTSSGSASPHRLHRLDRHEPARSTPTPPLGSHRAAYEPQPTMLAHSASAYMSAPTRASPAYETEYGLPPSITVQDMHRGGSSHHRPGYDTHDHQSGGVPAYDQKY</sequence>
<dbReference type="SUPFAM" id="SSF48350">
    <property type="entry name" value="GTPase activation domain, GAP"/>
    <property type="match status" value="1"/>
</dbReference>
<feature type="compositionally biased region" description="Low complexity" evidence="3">
    <location>
        <begin position="139"/>
        <end position="151"/>
    </location>
</feature>
<dbReference type="InterPro" id="IPR050729">
    <property type="entry name" value="Rho-GAP"/>
</dbReference>
<dbReference type="SUPFAM" id="SSF64268">
    <property type="entry name" value="PX domain"/>
    <property type="match status" value="1"/>
</dbReference>
<feature type="coiled-coil region" evidence="2">
    <location>
        <begin position="226"/>
        <end position="253"/>
    </location>
</feature>
<feature type="compositionally biased region" description="Pro residues" evidence="3">
    <location>
        <begin position="381"/>
        <end position="392"/>
    </location>
</feature>
<keyword evidence="7" id="KW-1185">Reference proteome</keyword>
<feature type="compositionally biased region" description="Low complexity" evidence="3">
    <location>
        <begin position="72"/>
        <end position="100"/>
    </location>
</feature>
<dbReference type="PANTHER" id="PTHR23176">
    <property type="entry name" value="RHO/RAC/CDC GTPASE-ACTIVATING PROTEIN"/>
    <property type="match status" value="1"/>
</dbReference>
<evidence type="ECO:0000259" key="5">
    <source>
        <dbReference type="PROSITE" id="PS50238"/>
    </source>
</evidence>
<feature type="region of interest" description="Disordered" evidence="3">
    <location>
        <begin position="895"/>
        <end position="982"/>
    </location>
</feature>
<dbReference type="Pfam" id="PF00620">
    <property type="entry name" value="RhoGAP"/>
    <property type="match status" value="1"/>
</dbReference>
<dbReference type="GO" id="GO:0035091">
    <property type="term" value="F:phosphatidylinositol binding"/>
    <property type="evidence" value="ECO:0007669"/>
    <property type="project" value="InterPro"/>
</dbReference>
<dbReference type="CDD" id="cd13277">
    <property type="entry name" value="PH_Bem3"/>
    <property type="match status" value="1"/>
</dbReference>
<dbReference type="InterPro" id="IPR008936">
    <property type="entry name" value="Rho_GTPase_activation_prot"/>
</dbReference>
<evidence type="ECO:0000313" key="6">
    <source>
        <dbReference type="EMBL" id="CEJ90770.1"/>
    </source>
</evidence>
<dbReference type="STRING" id="1531966.A0A0A1TJC5"/>
<feature type="domain" description="Rho-GAP" evidence="5">
    <location>
        <begin position="1061"/>
        <end position="1251"/>
    </location>
</feature>
<dbReference type="OrthoDB" id="185175at2759"/>
<dbReference type="HOGENOM" id="CLU_002671_0_0_1"/>
<feature type="region of interest" description="Disordered" evidence="3">
    <location>
        <begin position="258"/>
        <end position="580"/>
    </location>
</feature>
<dbReference type="InterPro" id="IPR011993">
    <property type="entry name" value="PH-like_dom_sf"/>
</dbReference>
<dbReference type="InterPro" id="IPR036871">
    <property type="entry name" value="PX_dom_sf"/>
</dbReference>
<evidence type="ECO:0008006" key="8">
    <source>
        <dbReference type="Google" id="ProtNLM"/>
    </source>
</evidence>
<feature type="compositionally biased region" description="Polar residues" evidence="3">
    <location>
        <begin position="32"/>
        <end position="41"/>
    </location>
</feature>
<dbReference type="PROSITE" id="PS50003">
    <property type="entry name" value="PH_DOMAIN"/>
    <property type="match status" value="1"/>
</dbReference>
<proteinExistence type="predicted"/>
<feature type="domain" description="PH" evidence="4">
    <location>
        <begin position="780"/>
        <end position="894"/>
    </location>
</feature>
<organism evidence="6 7">
    <name type="scientific">[Torrubiella] hemipterigena</name>
    <dbReference type="NCBI Taxonomy" id="1531966"/>
    <lineage>
        <taxon>Eukaryota</taxon>
        <taxon>Fungi</taxon>
        <taxon>Dikarya</taxon>
        <taxon>Ascomycota</taxon>
        <taxon>Pezizomycotina</taxon>
        <taxon>Sordariomycetes</taxon>
        <taxon>Hypocreomycetidae</taxon>
        <taxon>Hypocreales</taxon>
        <taxon>Clavicipitaceae</taxon>
        <taxon>Clavicipitaceae incertae sedis</taxon>
        <taxon>'Torrubiella' clade</taxon>
    </lineage>
</organism>
<gene>
    <name evidence="6" type="ORF">VHEMI06530</name>
</gene>
<dbReference type="Pfam" id="PF00169">
    <property type="entry name" value="PH"/>
    <property type="match status" value="1"/>
</dbReference>
<reference evidence="6 7" key="1">
    <citation type="journal article" date="2015" name="Genome Announc.">
        <title>Draft Genome Sequence and Gene Annotation of the Entomopathogenic Fungus Verticillium hemipterigenum.</title>
        <authorList>
            <person name="Horn F."/>
            <person name="Habel A."/>
            <person name="Scharf D.H."/>
            <person name="Dworschak J."/>
            <person name="Brakhage A.A."/>
            <person name="Guthke R."/>
            <person name="Hertweck C."/>
            <person name="Linde J."/>
        </authorList>
    </citation>
    <scope>NUCLEOTIDE SEQUENCE [LARGE SCALE GENOMIC DNA]</scope>
</reference>
<dbReference type="PROSITE" id="PS50238">
    <property type="entry name" value="RHOGAP"/>
    <property type="match status" value="1"/>
</dbReference>
<feature type="region of interest" description="Disordered" evidence="3">
    <location>
        <begin position="1020"/>
        <end position="1049"/>
    </location>
</feature>
<evidence type="ECO:0000259" key="4">
    <source>
        <dbReference type="PROSITE" id="PS50003"/>
    </source>
</evidence>
<dbReference type="EMBL" id="CDHN01000003">
    <property type="protein sequence ID" value="CEJ90770.1"/>
    <property type="molecule type" value="Genomic_DNA"/>
</dbReference>
<dbReference type="Proteomes" id="UP000039046">
    <property type="component" value="Unassembled WGS sequence"/>
</dbReference>